<accession>A0ACC6V1N7</accession>
<reference evidence="1" key="1">
    <citation type="submission" date="2024-07" db="EMBL/GenBank/DDBJ databases">
        <title>Metagenome and Metagenome-Assembled Genomes of Archaea from a hot spring from the geothermal field of Los Azufres, Mexico.</title>
        <authorList>
            <person name="Marin-Paredes R."/>
            <person name="Martinez-Romero E."/>
            <person name="Servin-Garciduenas L.E."/>
        </authorList>
    </citation>
    <scope>NUCLEOTIDE SEQUENCE</scope>
</reference>
<organism evidence="1 2">
    <name type="scientific">Thermoproteus sp. AZ2</name>
    <dbReference type="NCBI Taxonomy" id="1609232"/>
    <lineage>
        <taxon>Archaea</taxon>
        <taxon>Thermoproteota</taxon>
        <taxon>Thermoprotei</taxon>
        <taxon>Thermoproteales</taxon>
        <taxon>Thermoproteaceae</taxon>
        <taxon>Thermoproteus</taxon>
    </lineage>
</organism>
<evidence type="ECO:0000313" key="1">
    <source>
        <dbReference type="EMBL" id="MFB6490979.1"/>
    </source>
</evidence>
<proteinExistence type="predicted"/>
<dbReference type="EMBL" id="JZWT02000018">
    <property type="protein sequence ID" value="MFB6490979.1"/>
    <property type="molecule type" value="Genomic_DNA"/>
</dbReference>
<comment type="caution">
    <text evidence="1">The sequence shown here is derived from an EMBL/GenBank/DDBJ whole genome shotgun (WGS) entry which is preliminary data.</text>
</comment>
<gene>
    <name evidence="1" type="ORF">TU35_007025</name>
</gene>
<protein>
    <submittedName>
        <fullName evidence="1">Thioredoxin domain-containing protein</fullName>
    </submittedName>
</protein>
<evidence type="ECO:0000313" key="2">
    <source>
        <dbReference type="Proteomes" id="UP000033636"/>
    </source>
</evidence>
<name>A0ACC6V1N7_9CREN</name>
<dbReference type="Proteomes" id="UP000033636">
    <property type="component" value="Unassembled WGS sequence"/>
</dbReference>
<sequence length="277" mass="30263">MKGIALAAIIAAVAAVAIGLAYYFTAYRGASPGPSQPSVAYAYISAAASPAPLLAIQYLEHGQYMASMTYQGQEIAVGERLTPQQSSLLSQLVANSTLVFGSPNAKIVVLEYLDPTCPYCAIFSVEYFSYLHQYIENGTVLYVVRYMPTHVWGYIQQGSYYPQSFIAGVDAWPSLECIYQKYGAEKALNATETIYDIAAYYIYLYTQTNNATYLVVYPLAEKAYLDNNYPQCAYNLTLSQAQALAQAAYNQATSEASALGVPNNMLGTPLFIVTPRS</sequence>